<evidence type="ECO:0000256" key="10">
    <source>
        <dbReference type="ARBA" id="ARBA00023139"/>
    </source>
</evidence>
<keyword evidence="6 15" id="KW-0812">Transmembrane</keyword>
<evidence type="ECO:0000256" key="14">
    <source>
        <dbReference type="SAM" id="MobiDB-lite"/>
    </source>
</evidence>
<evidence type="ECO:0000313" key="16">
    <source>
        <dbReference type="Ensembl" id="ENSLLEP00000022785.1"/>
    </source>
</evidence>
<comment type="subcellular location">
    <subcellularLocation>
        <location evidence="1">Host cell membrane</location>
        <topology evidence="1">Single-pass type I membrane protein</topology>
    </subcellularLocation>
    <subcellularLocation>
        <location evidence="2">Host endomembrane system</location>
        <topology evidence="2">Peripheral membrane protein</topology>
    </subcellularLocation>
    <subcellularLocation>
        <location evidence="3">Virion membrane</location>
        <topology evidence="3">Single-pass type I membrane protein</topology>
    </subcellularLocation>
</comment>
<protein>
    <submittedName>
        <fullName evidence="16">Uncharacterized protein</fullName>
    </submittedName>
</protein>
<evidence type="ECO:0000256" key="6">
    <source>
        <dbReference type="ARBA" id="ARBA00022692"/>
    </source>
</evidence>
<keyword evidence="12" id="KW-0325">Glycoprotein</keyword>
<name>A0A8C5PHB7_9ANUR</name>
<evidence type="ECO:0000256" key="13">
    <source>
        <dbReference type="ARBA" id="ARBA00023288"/>
    </source>
</evidence>
<organism evidence="16 17">
    <name type="scientific">Leptobrachium leishanense</name>
    <name type="common">Leishan spiny toad</name>
    <dbReference type="NCBI Taxonomy" id="445787"/>
    <lineage>
        <taxon>Eukaryota</taxon>
        <taxon>Metazoa</taxon>
        <taxon>Chordata</taxon>
        <taxon>Craniata</taxon>
        <taxon>Vertebrata</taxon>
        <taxon>Euteleostomi</taxon>
        <taxon>Amphibia</taxon>
        <taxon>Batrachia</taxon>
        <taxon>Anura</taxon>
        <taxon>Pelobatoidea</taxon>
        <taxon>Megophryidae</taxon>
        <taxon>Leptobrachium</taxon>
    </lineage>
</organism>
<reference evidence="16" key="2">
    <citation type="submission" date="2025-09" db="UniProtKB">
        <authorList>
            <consortium name="Ensembl"/>
        </authorList>
    </citation>
    <scope>IDENTIFICATION</scope>
</reference>
<evidence type="ECO:0000256" key="9">
    <source>
        <dbReference type="ARBA" id="ARBA00023136"/>
    </source>
</evidence>
<evidence type="ECO:0000256" key="7">
    <source>
        <dbReference type="ARBA" id="ARBA00022870"/>
    </source>
</evidence>
<dbReference type="AlphaFoldDB" id="A0A8C5PHB7"/>
<evidence type="ECO:0000313" key="17">
    <source>
        <dbReference type="Proteomes" id="UP000694569"/>
    </source>
</evidence>
<evidence type="ECO:0000256" key="4">
    <source>
        <dbReference type="ARBA" id="ARBA00022511"/>
    </source>
</evidence>
<keyword evidence="4" id="KW-1032">Host cell membrane</keyword>
<keyword evidence="13" id="KW-0449">Lipoprotein</keyword>
<dbReference type="GeneTree" id="ENSGT00530000064449"/>
<dbReference type="InterPro" id="IPR018154">
    <property type="entry name" value="TLV/ENV_coat_polyprotein"/>
</dbReference>
<reference evidence="16" key="1">
    <citation type="submission" date="2025-08" db="UniProtKB">
        <authorList>
            <consortium name="Ensembl"/>
        </authorList>
    </citation>
    <scope>IDENTIFICATION</scope>
</reference>
<accession>A0A8C5PHB7</accession>
<evidence type="ECO:0000256" key="15">
    <source>
        <dbReference type="SAM" id="Phobius"/>
    </source>
</evidence>
<keyword evidence="5" id="KW-0945">Host-virus interaction</keyword>
<keyword evidence="8 15" id="KW-1133">Transmembrane helix</keyword>
<feature type="transmembrane region" description="Helical" evidence="15">
    <location>
        <begin position="286"/>
        <end position="309"/>
    </location>
</feature>
<evidence type="ECO:0000256" key="3">
    <source>
        <dbReference type="ARBA" id="ARBA00004563"/>
    </source>
</evidence>
<proteinExistence type="predicted"/>
<keyword evidence="9 15" id="KW-0472">Membrane</keyword>
<dbReference type="Pfam" id="PF00429">
    <property type="entry name" value="TLV_coat"/>
    <property type="match status" value="1"/>
</dbReference>
<dbReference type="Ensembl" id="ENSLLET00000023658.1">
    <property type="protein sequence ID" value="ENSLLEP00000022785.1"/>
    <property type="gene ID" value="ENSLLEG00000014458.1"/>
</dbReference>
<keyword evidence="17" id="KW-1185">Reference proteome</keyword>
<evidence type="ECO:0000256" key="1">
    <source>
        <dbReference type="ARBA" id="ARBA00004402"/>
    </source>
</evidence>
<feature type="region of interest" description="Disordered" evidence="14">
    <location>
        <begin position="107"/>
        <end position="129"/>
    </location>
</feature>
<dbReference type="Gene3D" id="1.10.287.210">
    <property type="match status" value="1"/>
</dbReference>
<keyword evidence="10" id="KW-0564">Palmitate</keyword>
<sequence>MHQTQGHVSTAPHITTTRREDTHIPRYLYLLPLYGHRTKPFTPPPPFCTHFSPLDASIHLQGQKYLLDDLYWLCGDMRLRARLPPRWNGDCTLVAAIMGFHIVSDPDHPQTLQSSPNRKKREVGQAPGSLDPHVYIDAIGVPRGVPDEFKARDQVKAGFESFLAPLVTINKNVDWINYLYYNQQRFVNYTRDALQGLADQLQSTSIMTFQNTMALDMILVEKGGVCKMIEGTGSCCTYIPDNVGPNGKVTLAIKKLTDLSNEMKKNSGIDNPWDQYFGWFRGWRQALVQLGIILLLVVSCIAIIVYCLMPCLKTMLSKRPVPLHMYVSTTTPDPYADPHQYDDYVALRRYIRNLSNSRETI</sequence>
<dbReference type="PANTHER" id="PTHR10424">
    <property type="entry name" value="VIRAL ENVELOPE PROTEIN"/>
    <property type="match status" value="1"/>
</dbReference>
<dbReference type="PANTHER" id="PTHR10424:SF81">
    <property type="entry name" value="ERVV2 PROTEIN"/>
    <property type="match status" value="1"/>
</dbReference>
<evidence type="ECO:0000256" key="11">
    <source>
        <dbReference type="ARBA" id="ARBA00023157"/>
    </source>
</evidence>
<dbReference type="SUPFAM" id="SSF58069">
    <property type="entry name" value="Virus ectodomain"/>
    <property type="match status" value="1"/>
</dbReference>
<keyword evidence="7" id="KW-1043">Host membrane</keyword>
<evidence type="ECO:0000256" key="5">
    <source>
        <dbReference type="ARBA" id="ARBA00022581"/>
    </source>
</evidence>
<keyword evidence="11" id="KW-1015">Disulfide bond</keyword>
<evidence type="ECO:0000256" key="12">
    <source>
        <dbReference type="ARBA" id="ARBA00023180"/>
    </source>
</evidence>
<evidence type="ECO:0000256" key="8">
    <source>
        <dbReference type="ARBA" id="ARBA00022989"/>
    </source>
</evidence>
<evidence type="ECO:0000256" key="2">
    <source>
        <dbReference type="ARBA" id="ARBA00004531"/>
    </source>
</evidence>
<dbReference type="Proteomes" id="UP000694569">
    <property type="component" value="Unplaced"/>
</dbReference>
<dbReference type="OrthoDB" id="9950230at2759"/>